<evidence type="ECO:0000313" key="7">
    <source>
        <dbReference type="Proteomes" id="UP000057043"/>
    </source>
</evidence>
<feature type="transmembrane region" description="Helical" evidence="5">
    <location>
        <begin position="117"/>
        <end position="144"/>
    </location>
</feature>
<feature type="transmembrane region" description="Helical" evidence="5">
    <location>
        <begin position="151"/>
        <end position="172"/>
    </location>
</feature>
<keyword evidence="4 5" id="KW-0472">Membrane</keyword>
<dbReference type="PATRIC" id="fig|301375.7.peg.320"/>
<accession>A0A101FS94</accession>
<evidence type="ECO:0000256" key="3">
    <source>
        <dbReference type="ARBA" id="ARBA00022989"/>
    </source>
</evidence>
<dbReference type="EMBL" id="LGFT01000066">
    <property type="protein sequence ID" value="KUK43537.1"/>
    <property type="molecule type" value="Genomic_DNA"/>
</dbReference>
<protein>
    <recommendedName>
        <fullName evidence="5">Probable membrane transporter protein</fullName>
    </recommendedName>
</protein>
<evidence type="ECO:0000256" key="1">
    <source>
        <dbReference type="ARBA" id="ARBA00004141"/>
    </source>
</evidence>
<gene>
    <name evidence="6" type="ORF">XD72_2099</name>
</gene>
<comment type="similarity">
    <text evidence="5">Belongs to the 4-toluene sulfonate uptake permease (TSUP) (TC 2.A.102) family.</text>
</comment>
<organism evidence="6 7">
    <name type="scientific">Methanothrix harundinacea</name>
    <dbReference type="NCBI Taxonomy" id="301375"/>
    <lineage>
        <taxon>Archaea</taxon>
        <taxon>Methanobacteriati</taxon>
        <taxon>Methanobacteriota</taxon>
        <taxon>Stenosarchaea group</taxon>
        <taxon>Methanomicrobia</taxon>
        <taxon>Methanotrichales</taxon>
        <taxon>Methanotrichaceae</taxon>
        <taxon>Methanothrix</taxon>
    </lineage>
</organism>
<sequence>MVPIQIWVFTSLGVPLDIAVKQAFGTNLLVVIPTAMSGAWGHSKRNAVLWRAGVTLGLVGAVGAVIGATIATTYLSGAALKIIFGVAILLSGIRMITAKPITVEEEPIENPLILAAWALPLGIVTGIIGIGGGILMIPVMVLALRFKMHNAVGTSTAMMIFTAIGGATGYVLNGLQVPDLPAYSLGYVNLAAFAALAITSVPMAQVGVRAAHRLPAPQLRKVFILVMFYVALKMIGVFGWLGLPL</sequence>
<dbReference type="GO" id="GO:0005886">
    <property type="term" value="C:plasma membrane"/>
    <property type="evidence" value="ECO:0007669"/>
    <property type="project" value="UniProtKB-SubCell"/>
</dbReference>
<dbReference type="Pfam" id="PF01925">
    <property type="entry name" value="TauE"/>
    <property type="match status" value="1"/>
</dbReference>
<keyword evidence="5" id="KW-1003">Cell membrane</keyword>
<feature type="transmembrane region" description="Helical" evidence="5">
    <location>
        <begin position="48"/>
        <end position="71"/>
    </location>
</feature>
<keyword evidence="3 5" id="KW-1133">Transmembrane helix</keyword>
<evidence type="ECO:0000313" key="6">
    <source>
        <dbReference type="EMBL" id="KUK43537.1"/>
    </source>
</evidence>
<evidence type="ECO:0000256" key="4">
    <source>
        <dbReference type="ARBA" id="ARBA00023136"/>
    </source>
</evidence>
<evidence type="ECO:0000256" key="5">
    <source>
        <dbReference type="RuleBase" id="RU363041"/>
    </source>
</evidence>
<feature type="transmembrane region" description="Helical" evidence="5">
    <location>
        <begin position="78"/>
        <end position="97"/>
    </location>
</feature>
<dbReference type="PANTHER" id="PTHR43483:SF3">
    <property type="entry name" value="MEMBRANE TRANSPORTER PROTEIN HI_0806-RELATED"/>
    <property type="match status" value="1"/>
</dbReference>
<dbReference type="AlphaFoldDB" id="A0A101FS94"/>
<proteinExistence type="inferred from homology"/>
<evidence type="ECO:0000256" key="2">
    <source>
        <dbReference type="ARBA" id="ARBA00022692"/>
    </source>
</evidence>
<dbReference type="Proteomes" id="UP000057043">
    <property type="component" value="Unassembled WGS sequence"/>
</dbReference>
<feature type="transmembrane region" description="Helical" evidence="5">
    <location>
        <begin position="184"/>
        <end position="201"/>
    </location>
</feature>
<reference evidence="6 7" key="1">
    <citation type="journal article" date="2015" name="MBio">
        <title>Genome-Resolved Metagenomic Analysis Reveals Roles for Candidate Phyla and Other Microbial Community Members in Biogeochemical Transformations in Oil Reservoirs.</title>
        <authorList>
            <person name="Hu P."/>
            <person name="Tom L."/>
            <person name="Singh A."/>
            <person name="Thomas B.C."/>
            <person name="Baker B.J."/>
            <person name="Piceno Y.M."/>
            <person name="Andersen G.L."/>
            <person name="Banfield J.F."/>
        </authorList>
    </citation>
    <scope>NUCLEOTIDE SEQUENCE [LARGE SCALE GENOMIC DNA]</scope>
    <source>
        <strain evidence="6">57_489</strain>
    </source>
</reference>
<dbReference type="PANTHER" id="PTHR43483">
    <property type="entry name" value="MEMBRANE TRANSPORTER PROTEIN HI_0806-RELATED"/>
    <property type="match status" value="1"/>
</dbReference>
<keyword evidence="2 5" id="KW-0812">Transmembrane</keyword>
<feature type="transmembrane region" description="Helical" evidence="5">
    <location>
        <begin position="222"/>
        <end position="243"/>
    </location>
</feature>
<dbReference type="InterPro" id="IPR002781">
    <property type="entry name" value="TM_pro_TauE-like"/>
</dbReference>
<comment type="subcellular location">
    <subcellularLocation>
        <location evidence="5">Cell membrane</location>
        <topology evidence="5">Multi-pass membrane protein</topology>
    </subcellularLocation>
    <subcellularLocation>
        <location evidence="1">Membrane</location>
        <topology evidence="1">Multi-pass membrane protein</topology>
    </subcellularLocation>
</comment>
<name>A0A101FS94_9EURY</name>
<comment type="caution">
    <text evidence="6">The sequence shown here is derived from an EMBL/GenBank/DDBJ whole genome shotgun (WGS) entry which is preliminary data.</text>
</comment>